<dbReference type="EMBL" id="BSRZ01000015">
    <property type="protein sequence ID" value="GLW66579.1"/>
    <property type="molecule type" value="Genomic_DNA"/>
</dbReference>
<evidence type="ECO:0000313" key="2">
    <source>
        <dbReference type="Proteomes" id="UP001165124"/>
    </source>
</evidence>
<dbReference type="RefSeq" id="WP_067909210.1">
    <property type="nucleotide sequence ID" value="NZ_BSRZ01000015.1"/>
</dbReference>
<gene>
    <name evidence="1" type="ORF">Arub01_48230</name>
</gene>
<dbReference type="AlphaFoldDB" id="A0A9W6Q0W3"/>
<dbReference type="Pfam" id="PF08798">
    <property type="entry name" value="CRISPR_assoc"/>
    <property type="match status" value="1"/>
</dbReference>
<evidence type="ECO:0000313" key="1">
    <source>
        <dbReference type="EMBL" id="GLW66579.1"/>
    </source>
</evidence>
<comment type="caution">
    <text evidence="1">The sequence shown here is derived from an EMBL/GenBank/DDBJ whole genome shotgun (WGS) entry which is preliminary data.</text>
</comment>
<sequence length="248" mass="27721">MPYLSRVRINPLRKQSRDLLTNPRAMHSHVCAAVPAAPDNERLLWRLDTDNPHRPHLIALTWSKPDWTHLVEAAGWPSADGDHYTIADYSPLLAQLAIGREFNFRLTANPVQNTSRPIKPTAIQIAQMGNGQRRSFRLGHRTADAQLGWLLRRTAKHGFEILPARTDPGLPDLPATDTTPAPDVRITHRERVTFTKGNRRRVVLHTATFQGHLRVTDADLLTRALLHGIGPAKAYGCGLLTLAPRNGR</sequence>
<keyword evidence="2" id="KW-1185">Reference proteome</keyword>
<dbReference type="NCBIfam" id="TIGR01907">
    <property type="entry name" value="casE_Cse3"/>
    <property type="match status" value="1"/>
</dbReference>
<reference evidence="1" key="1">
    <citation type="submission" date="2023-02" db="EMBL/GenBank/DDBJ databases">
        <title>Actinomadura rubrobrunea NBRC 14622.</title>
        <authorList>
            <person name="Ichikawa N."/>
            <person name="Sato H."/>
            <person name="Tonouchi N."/>
        </authorList>
    </citation>
    <scope>NUCLEOTIDE SEQUENCE</scope>
    <source>
        <strain evidence="1">NBRC 14622</strain>
    </source>
</reference>
<dbReference type="Gene3D" id="3.30.70.1210">
    <property type="entry name" value="Crispr-associated protein, domain 2"/>
    <property type="match status" value="1"/>
</dbReference>
<dbReference type="SMART" id="SM01101">
    <property type="entry name" value="CRISPR_assoc"/>
    <property type="match status" value="1"/>
</dbReference>
<accession>A0A9W6Q0W3</accession>
<dbReference type="InterPro" id="IPR010179">
    <property type="entry name" value="CRISPR-assoc_prot_Cse3"/>
</dbReference>
<dbReference type="Gene3D" id="3.30.70.1200">
    <property type="entry name" value="Crispr-associated protein, domain 1"/>
    <property type="match status" value="1"/>
</dbReference>
<dbReference type="CDD" id="cd09727">
    <property type="entry name" value="Cas6_I-E"/>
    <property type="match status" value="1"/>
</dbReference>
<name>A0A9W6Q0W3_9ACTN</name>
<proteinExistence type="predicted"/>
<organism evidence="1 2">
    <name type="scientific">Actinomadura rubrobrunea</name>
    <dbReference type="NCBI Taxonomy" id="115335"/>
    <lineage>
        <taxon>Bacteria</taxon>
        <taxon>Bacillati</taxon>
        <taxon>Actinomycetota</taxon>
        <taxon>Actinomycetes</taxon>
        <taxon>Streptosporangiales</taxon>
        <taxon>Thermomonosporaceae</taxon>
        <taxon>Actinomadura</taxon>
    </lineage>
</organism>
<dbReference type="SUPFAM" id="SSF117987">
    <property type="entry name" value="CRISPR-associated protein"/>
    <property type="match status" value="2"/>
</dbReference>
<dbReference type="Proteomes" id="UP001165124">
    <property type="component" value="Unassembled WGS sequence"/>
</dbReference>
<protein>
    <submittedName>
        <fullName evidence="1">Type I-E CRISPR-associated protein Cas6/Cse3/CasE</fullName>
    </submittedName>
</protein>